<dbReference type="EMBL" id="CADCUV010000132">
    <property type="protein sequence ID" value="CAA9425336.1"/>
    <property type="molecule type" value="Genomic_DNA"/>
</dbReference>
<accession>A0A6J4PYL7</accession>
<evidence type="ECO:0000313" key="1">
    <source>
        <dbReference type="EMBL" id="CAA9425336.1"/>
    </source>
</evidence>
<organism evidence="1">
    <name type="scientific">uncultured Rubrobacteraceae bacterium</name>
    <dbReference type="NCBI Taxonomy" id="349277"/>
    <lineage>
        <taxon>Bacteria</taxon>
        <taxon>Bacillati</taxon>
        <taxon>Actinomycetota</taxon>
        <taxon>Rubrobacteria</taxon>
        <taxon>Rubrobacterales</taxon>
        <taxon>Rubrobacteraceae</taxon>
        <taxon>environmental samples</taxon>
    </lineage>
</organism>
<dbReference type="AlphaFoldDB" id="A0A6J4PYL7"/>
<feature type="non-terminal residue" evidence="1">
    <location>
        <position position="50"/>
    </location>
</feature>
<gene>
    <name evidence="1" type="ORF">AVDCRST_MAG22-2869</name>
</gene>
<proteinExistence type="predicted"/>
<name>A0A6J4PYL7_9ACTN</name>
<sequence>ARDEKAGHEAVAGGCAQGVRDSDVVGRVRNVCAPGGGPVFAGGRLDTGPL</sequence>
<protein>
    <submittedName>
        <fullName evidence="1">Uncharacterized protein</fullName>
    </submittedName>
</protein>
<feature type="non-terminal residue" evidence="1">
    <location>
        <position position="1"/>
    </location>
</feature>
<reference evidence="1" key="1">
    <citation type="submission" date="2020-02" db="EMBL/GenBank/DDBJ databases">
        <authorList>
            <person name="Meier V. D."/>
        </authorList>
    </citation>
    <scope>NUCLEOTIDE SEQUENCE</scope>
    <source>
        <strain evidence="1">AVDCRST_MAG22</strain>
    </source>
</reference>